<keyword evidence="3" id="KW-0326">Glycosidase</keyword>
<dbReference type="InterPro" id="IPR018077">
    <property type="entry name" value="Glyco_hydro_fam25_subgr"/>
</dbReference>
<dbReference type="PANTHER" id="PTHR34135">
    <property type="entry name" value="LYSOZYME"/>
    <property type="match status" value="1"/>
</dbReference>
<dbReference type="PROSITE" id="PS51904">
    <property type="entry name" value="GLYCOSYL_HYDROL_F25_2"/>
    <property type="match status" value="1"/>
</dbReference>
<dbReference type="SUPFAM" id="SSF54106">
    <property type="entry name" value="LysM domain"/>
    <property type="match status" value="1"/>
</dbReference>
<dbReference type="Pfam" id="PF01476">
    <property type="entry name" value="LysM"/>
    <property type="match status" value="1"/>
</dbReference>
<keyword evidence="2" id="KW-0378">Hydrolase</keyword>
<dbReference type="Gene3D" id="3.20.20.80">
    <property type="entry name" value="Glycosidases"/>
    <property type="match status" value="1"/>
</dbReference>
<gene>
    <name evidence="5" type="ORF">AS888_17730</name>
</gene>
<dbReference type="GO" id="GO:0009253">
    <property type="term" value="P:peptidoglycan catabolic process"/>
    <property type="evidence" value="ECO:0007669"/>
    <property type="project" value="InterPro"/>
</dbReference>
<dbReference type="RefSeq" id="WP_061141765.1">
    <property type="nucleotide sequence ID" value="NZ_LNNH01000012.1"/>
</dbReference>
<comment type="similarity">
    <text evidence="1">Belongs to the glycosyl hydrolase 25 family.</text>
</comment>
<keyword evidence="6" id="KW-1185">Reference proteome</keyword>
<evidence type="ECO:0000256" key="3">
    <source>
        <dbReference type="ARBA" id="ARBA00023295"/>
    </source>
</evidence>
<dbReference type="CDD" id="cd00599">
    <property type="entry name" value="GH25_muramidase"/>
    <property type="match status" value="1"/>
</dbReference>
<evidence type="ECO:0000256" key="1">
    <source>
        <dbReference type="ARBA" id="ARBA00010646"/>
    </source>
</evidence>
<comment type="caution">
    <text evidence="5">The sequence shown here is derived from an EMBL/GenBank/DDBJ whole genome shotgun (WGS) entry which is preliminary data.</text>
</comment>
<dbReference type="GO" id="GO:0016998">
    <property type="term" value="P:cell wall macromolecule catabolic process"/>
    <property type="evidence" value="ECO:0007669"/>
    <property type="project" value="InterPro"/>
</dbReference>
<dbReference type="InterPro" id="IPR018392">
    <property type="entry name" value="LysM"/>
</dbReference>
<dbReference type="GO" id="GO:0016052">
    <property type="term" value="P:carbohydrate catabolic process"/>
    <property type="evidence" value="ECO:0007669"/>
    <property type="project" value="TreeGrafter"/>
</dbReference>
<dbReference type="SMART" id="SM00257">
    <property type="entry name" value="LysM"/>
    <property type="match status" value="1"/>
</dbReference>
<evidence type="ECO:0000313" key="6">
    <source>
        <dbReference type="Proteomes" id="UP000064189"/>
    </source>
</evidence>
<evidence type="ECO:0000313" key="5">
    <source>
        <dbReference type="EMBL" id="KWW21417.1"/>
    </source>
</evidence>
<protein>
    <recommendedName>
        <fullName evidence="4">LysM domain-containing protein</fullName>
    </recommendedName>
</protein>
<organism evidence="5 6">
    <name type="scientific">Peribacillus simplex</name>
    <dbReference type="NCBI Taxonomy" id="1478"/>
    <lineage>
        <taxon>Bacteria</taxon>
        <taxon>Bacillati</taxon>
        <taxon>Bacillota</taxon>
        <taxon>Bacilli</taxon>
        <taxon>Bacillales</taxon>
        <taxon>Bacillaceae</taxon>
        <taxon>Peribacillus</taxon>
    </lineage>
</organism>
<dbReference type="InterPro" id="IPR017853">
    <property type="entry name" value="GH"/>
</dbReference>
<evidence type="ECO:0000256" key="2">
    <source>
        <dbReference type="ARBA" id="ARBA00022801"/>
    </source>
</evidence>
<dbReference type="GO" id="GO:0003796">
    <property type="term" value="F:lysozyme activity"/>
    <property type="evidence" value="ECO:0007669"/>
    <property type="project" value="InterPro"/>
</dbReference>
<dbReference type="Gene3D" id="3.10.350.10">
    <property type="entry name" value="LysM domain"/>
    <property type="match status" value="1"/>
</dbReference>
<dbReference type="PROSITE" id="PS51782">
    <property type="entry name" value="LYSM"/>
    <property type="match status" value="1"/>
</dbReference>
<dbReference type="PANTHER" id="PTHR34135:SF2">
    <property type="entry name" value="LYSOZYME"/>
    <property type="match status" value="1"/>
</dbReference>
<dbReference type="EMBL" id="LNNH01000012">
    <property type="protein sequence ID" value="KWW21417.1"/>
    <property type="molecule type" value="Genomic_DNA"/>
</dbReference>
<name>A0A120GQJ8_9BACI</name>
<feature type="domain" description="LysM" evidence="4">
    <location>
        <begin position="211"/>
        <end position="255"/>
    </location>
</feature>
<dbReference type="CDD" id="cd00118">
    <property type="entry name" value="LysM"/>
    <property type="match status" value="1"/>
</dbReference>
<evidence type="ECO:0000259" key="4">
    <source>
        <dbReference type="PROSITE" id="PS51782"/>
    </source>
</evidence>
<sequence length="256" mass="28195">MTHIKGIDVSHWQGAIQWGKVAKDGVQFVFIKATEGTNYSKLSYFKENAPKALAAGLKVGAYHYAKFSNVAEARTEAAYFLDAICSIALNYPLVLDLEENKKATGKHALTDAAIAFLEAVERAGHAAMLYTGKSFLENALDESRLANYPLWIARYNSILGRSADIWQHSDSGKVDGIGTKVDLNIAYRDFSKTINAFKAPARSSEYEEPSSIYIVKGGDTLSRIAKKYETTVSSLVGLNGIEDPNKIYIGQKLWIK</sequence>
<dbReference type="InterPro" id="IPR002053">
    <property type="entry name" value="Glyco_hydro_25"/>
</dbReference>
<dbReference type="SMART" id="SM00641">
    <property type="entry name" value="Glyco_25"/>
    <property type="match status" value="1"/>
</dbReference>
<dbReference type="InterPro" id="IPR036779">
    <property type="entry name" value="LysM_dom_sf"/>
</dbReference>
<dbReference type="Proteomes" id="UP000064189">
    <property type="component" value="Unassembled WGS sequence"/>
</dbReference>
<accession>A0A120GQJ8</accession>
<reference evidence="5 6" key="1">
    <citation type="submission" date="2015-11" db="EMBL/GenBank/DDBJ databases">
        <title>Genome Sequence of Bacillus simplex strain VanAntwerpen2.</title>
        <authorList>
            <person name="Couger M.B."/>
        </authorList>
    </citation>
    <scope>NUCLEOTIDE SEQUENCE [LARGE SCALE GENOMIC DNA]</scope>
    <source>
        <strain evidence="5 6">VanAntwerpen02</strain>
    </source>
</reference>
<proteinExistence type="inferred from homology"/>
<dbReference type="Pfam" id="PF01183">
    <property type="entry name" value="Glyco_hydro_25"/>
    <property type="match status" value="1"/>
</dbReference>
<dbReference type="SUPFAM" id="SSF51445">
    <property type="entry name" value="(Trans)glycosidases"/>
    <property type="match status" value="1"/>
</dbReference>
<dbReference type="AlphaFoldDB" id="A0A120GQJ8"/>